<feature type="compositionally biased region" description="Polar residues" evidence="1">
    <location>
        <begin position="30"/>
        <end position="47"/>
    </location>
</feature>
<name>A0A3L6L4C0_9TRYP</name>
<feature type="region of interest" description="Disordered" evidence="1">
    <location>
        <begin position="100"/>
        <end position="165"/>
    </location>
</feature>
<accession>A0A3L6L4C0</accession>
<gene>
    <name evidence="2" type="ORF">DPX39_090019800</name>
</gene>
<evidence type="ECO:0000256" key="1">
    <source>
        <dbReference type="SAM" id="MobiDB-lite"/>
    </source>
</evidence>
<sequence length="219" mass="24852">MTDYEELRQRLWRDIGKSARRRSRRRSRSCGPSSTVTSRQPQSTEMSLRSLCKGASPRRCSSGKISSAYDPLSGSRGREVEYDSCLVHALLSLVEEMDEKSSCRSSSSSKRRASPLRSGARDRQATRTGILPSGINAPPRTRFGSTYDRGRRSRTREMTSRHRTHVDCEHGMDPRKLAEAFYVNNTSWKLAEAVYLHFVAETNKQQLPGICHEQRGRRG</sequence>
<comment type="caution">
    <text evidence="2">The sequence shown here is derived from an EMBL/GenBank/DDBJ whole genome shotgun (WGS) entry which is preliminary data.</text>
</comment>
<organism evidence="2">
    <name type="scientific">Trypanosoma brucei equiperdum</name>
    <dbReference type="NCBI Taxonomy" id="630700"/>
    <lineage>
        <taxon>Eukaryota</taxon>
        <taxon>Discoba</taxon>
        <taxon>Euglenozoa</taxon>
        <taxon>Kinetoplastea</taxon>
        <taxon>Metakinetoplastina</taxon>
        <taxon>Trypanosomatida</taxon>
        <taxon>Trypanosomatidae</taxon>
        <taxon>Trypanosoma</taxon>
    </lineage>
</organism>
<reference evidence="2" key="1">
    <citation type="submission" date="2018-09" db="EMBL/GenBank/DDBJ databases">
        <title>whole genome sequence of T. equiperdum IVM-t1 strain.</title>
        <authorList>
            <person name="Suganuma K."/>
        </authorList>
    </citation>
    <scope>NUCLEOTIDE SEQUENCE [LARGE SCALE GENOMIC DNA]</scope>
    <source>
        <strain evidence="2">IVM-t1</strain>
    </source>
</reference>
<evidence type="ECO:0000313" key="2">
    <source>
        <dbReference type="EMBL" id="RHW70077.1"/>
    </source>
</evidence>
<dbReference type="AlphaFoldDB" id="A0A3L6L4C0"/>
<feature type="compositionally biased region" description="Basic and acidic residues" evidence="1">
    <location>
        <begin position="155"/>
        <end position="165"/>
    </location>
</feature>
<dbReference type="EMBL" id="QSBY01000009">
    <property type="protein sequence ID" value="RHW70077.1"/>
    <property type="molecule type" value="Genomic_DNA"/>
</dbReference>
<feature type="region of interest" description="Disordered" evidence="1">
    <location>
        <begin position="17"/>
        <end position="76"/>
    </location>
</feature>
<dbReference type="Proteomes" id="UP000266743">
    <property type="component" value="Chromosome 9"/>
</dbReference>
<protein>
    <submittedName>
        <fullName evidence="2">Uncharacterized protein</fullName>
    </submittedName>
</protein>
<feature type="compositionally biased region" description="Basic residues" evidence="1">
    <location>
        <begin position="18"/>
        <end position="28"/>
    </location>
</feature>
<proteinExistence type="predicted"/>